<sequence>MLNKFKEWYRKNIHDQKEQRISEALDFKNRLVEIGGMKYFLAKGSMTDLPDLVKVDQAAYGSKVKWGTKRFKTGLKNRSDRFYLILRHNDELVGFICIVISRKKSCCHIENLAILPGFQKRGLGYFLVTTIIERAREMDLRRVIFTCRKSNKRSQSLVRDLGFVPGEEQDHYYDDGEAAVNYQLHLDKRNYLAANNFGR</sequence>
<dbReference type="CDD" id="cd04301">
    <property type="entry name" value="NAT_SF"/>
    <property type="match status" value="1"/>
</dbReference>
<dbReference type="InterPro" id="IPR016181">
    <property type="entry name" value="Acyl_CoA_acyltransferase"/>
</dbReference>
<organism evidence="2 3">
    <name type="scientific">Fructilactobacillus hinvesii</name>
    <dbReference type="NCBI Taxonomy" id="2940300"/>
    <lineage>
        <taxon>Bacteria</taxon>
        <taxon>Bacillati</taxon>
        <taxon>Bacillota</taxon>
        <taxon>Bacilli</taxon>
        <taxon>Lactobacillales</taxon>
        <taxon>Lactobacillaceae</taxon>
        <taxon>Fructilactobacillus</taxon>
    </lineage>
</organism>
<accession>A0ABY5BTB9</accession>
<evidence type="ECO:0000259" key="1">
    <source>
        <dbReference type="PROSITE" id="PS51186"/>
    </source>
</evidence>
<protein>
    <submittedName>
        <fullName evidence="2">GNAT family N-acetyltransferase</fullName>
    </submittedName>
</protein>
<dbReference type="EMBL" id="CP097118">
    <property type="protein sequence ID" value="USS87821.1"/>
    <property type="molecule type" value="Genomic_DNA"/>
</dbReference>
<gene>
    <name evidence="2" type="ORF">M3M39_06895</name>
</gene>
<keyword evidence="3" id="KW-1185">Reference proteome</keyword>
<proteinExistence type="predicted"/>
<dbReference type="Gene3D" id="3.40.630.30">
    <property type="match status" value="1"/>
</dbReference>
<name>A0ABY5BTB9_9LACO</name>
<dbReference type="SUPFAM" id="SSF55729">
    <property type="entry name" value="Acyl-CoA N-acyltransferases (Nat)"/>
    <property type="match status" value="1"/>
</dbReference>
<dbReference type="InterPro" id="IPR000182">
    <property type="entry name" value="GNAT_dom"/>
</dbReference>
<feature type="domain" description="N-acetyltransferase" evidence="1">
    <location>
        <begin position="37"/>
        <end position="187"/>
    </location>
</feature>
<dbReference type="RefSeq" id="WP_252797111.1">
    <property type="nucleotide sequence ID" value="NZ_CP097118.1"/>
</dbReference>
<dbReference type="Proteomes" id="UP001057025">
    <property type="component" value="Chromosome"/>
</dbReference>
<evidence type="ECO:0000313" key="3">
    <source>
        <dbReference type="Proteomes" id="UP001057025"/>
    </source>
</evidence>
<dbReference type="Pfam" id="PF00583">
    <property type="entry name" value="Acetyltransf_1"/>
    <property type="match status" value="1"/>
</dbReference>
<dbReference type="PROSITE" id="PS51186">
    <property type="entry name" value="GNAT"/>
    <property type="match status" value="1"/>
</dbReference>
<reference evidence="2" key="1">
    <citation type="submission" date="2022-05" db="EMBL/GenBank/DDBJ databases">
        <authorList>
            <person name="Oliphant S.A."/>
            <person name="Watson-Haigh N.S."/>
            <person name="Sumby K.M."/>
            <person name="Gardner J.M."/>
            <person name="Jiranek V."/>
        </authorList>
    </citation>
    <scope>NUCLEOTIDE SEQUENCE</scope>
    <source>
        <strain evidence="2">KI11_C11</strain>
    </source>
</reference>
<evidence type="ECO:0000313" key="2">
    <source>
        <dbReference type="EMBL" id="USS87821.1"/>
    </source>
</evidence>